<name>A0A430F747_9BIFI</name>
<evidence type="ECO:0000313" key="3">
    <source>
        <dbReference type="Proteomes" id="UP000288052"/>
    </source>
</evidence>
<gene>
    <name evidence="2" type="ORF">D2E22_0893</name>
</gene>
<keyword evidence="3" id="KW-1185">Reference proteome</keyword>
<protein>
    <submittedName>
        <fullName evidence="2">Uncharacterized protein</fullName>
    </submittedName>
</protein>
<dbReference type="RefSeq" id="WP_277600006.1">
    <property type="nucleotide sequence ID" value="NZ_QXGI01000003.1"/>
</dbReference>
<sequence>MAPSIAQPRPMRRADREVTSPEEIEEILRACDDASPIRMRRA</sequence>
<comment type="caution">
    <text evidence="2">The sequence shown here is derived from an EMBL/GenBank/DDBJ whole genome shotgun (WGS) entry which is preliminary data.</text>
</comment>
<proteinExistence type="predicted"/>
<accession>A0A430F747</accession>
<organism evidence="2 3">
    <name type="scientific">Bifidobacterium castoris</name>
    <dbReference type="NCBI Taxonomy" id="2306972"/>
    <lineage>
        <taxon>Bacteria</taxon>
        <taxon>Bacillati</taxon>
        <taxon>Actinomycetota</taxon>
        <taxon>Actinomycetes</taxon>
        <taxon>Bifidobacteriales</taxon>
        <taxon>Bifidobacteriaceae</taxon>
        <taxon>Bifidobacterium</taxon>
    </lineage>
</organism>
<feature type="region of interest" description="Disordered" evidence="1">
    <location>
        <begin position="1"/>
        <end position="42"/>
    </location>
</feature>
<evidence type="ECO:0000313" key="2">
    <source>
        <dbReference type="EMBL" id="RSX48755.1"/>
    </source>
</evidence>
<dbReference type="AlphaFoldDB" id="A0A430F747"/>
<dbReference type="Proteomes" id="UP000288052">
    <property type="component" value="Unassembled WGS sequence"/>
</dbReference>
<dbReference type="EMBL" id="QXGI01000003">
    <property type="protein sequence ID" value="RSX48755.1"/>
    <property type="molecule type" value="Genomic_DNA"/>
</dbReference>
<evidence type="ECO:0000256" key="1">
    <source>
        <dbReference type="SAM" id="MobiDB-lite"/>
    </source>
</evidence>
<reference evidence="2 3" key="1">
    <citation type="submission" date="2018-09" db="EMBL/GenBank/DDBJ databases">
        <title>Characterization of the phylogenetic diversity of five novel species belonging to the genus Bifidobacterium.</title>
        <authorList>
            <person name="Lugli G.A."/>
            <person name="Duranti S."/>
            <person name="Milani C."/>
        </authorList>
    </citation>
    <scope>NUCLEOTIDE SEQUENCE [LARGE SCALE GENOMIC DNA]</scope>
    <source>
        <strain evidence="2 3">2020B</strain>
    </source>
</reference>